<dbReference type="Pfam" id="PF06097">
    <property type="entry name" value="DUF945"/>
    <property type="match status" value="1"/>
</dbReference>
<protein>
    <submittedName>
        <fullName evidence="1">YdgA family protein</fullName>
    </submittedName>
</protein>
<evidence type="ECO:0000313" key="2">
    <source>
        <dbReference type="Proteomes" id="UP000753376"/>
    </source>
</evidence>
<organism evidence="1 2">
    <name type="scientific">Marinobacter salexigens</name>
    <dbReference type="NCBI Taxonomy" id="1925763"/>
    <lineage>
        <taxon>Bacteria</taxon>
        <taxon>Pseudomonadati</taxon>
        <taxon>Pseudomonadota</taxon>
        <taxon>Gammaproteobacteria</taxon>
        <taxon>Pseudomonadales</taxon>
        <taxon>Marinobacteraceae</taxon>
        <taxon>Marinobacter</taxon>
    </lineage>
</organism>
<dbReference type="Proteomes" id="UP000753376">
    <property type="component" value="Unassembled WGS sequence"/>
</dbReference>
<sequence length="428" mass="46590">MKAKWIIAGAGVLVVAGAMPWVVGYVTEQQWQQVNQELNQAQPFLQMQTEDYRRGFLSSNLNGAITVLNPETGETRRIDYRADVTHGITGSFMDFEPVDGWAPEGADWFQERPRLTLETRLWGVAILELEAPAIAINNPDSGESFRTSGGVARIEINDTGSQAEALIVWPQLSLSGPEMSVRVNGFRVEQSMAHLEGDVWTGSMEASIDSVALTSPEMSPLTIEGVFAHSSTEAKRDGQRLDSKMTIEAEKVLFEDEVYGPHKLAFALDNLDVASWNILTSSMTDLQSLTLAPTSSGPEMFEKQMAAMGQVTTAMRDLAAAGFSVGFSELTMDTPEGEITGHAVIRHPELTADEKAGMLLVMQQLAGEMSLSVPSVLVDDYPAVRLQLAPLVKQGLLVPDGDRLVLAAKLNDMMVDVNGQKIPLPPLF</sequence>
<reference evidence="1 2" key="1">
    <citation type="submission" date="2021-05" db="EMBL/GenBank/DDBJ databases">
        <title>Draft genomes of bacteria isolated from model marine particles.</title>
        <authorList>
            <person name="Datta M.S."/>
            <person name="Schwartzman J.A."/>
            <person name="Enke T.N."/>
            <person name="Saavedra J."/>
            <person name="Cermak N."/>
            <person name="Cordero O.X."/>
        </authorList>
    </citation>
    <scope>NUCLEOTIDE SEQUENCE [LARGE SCALE GENOMIC DNA]</scope>
    <source>
        <strain evidence="1 2">D2M19</strain>
    </source>
</reference>
<comment type="caution">
    <text evidence="1">The sequence shown here is derived from an EMBL/GenBank/DDBJ whole genome shotgun (WGS) entry which is preliminary data.</text>
</comment>
<proteinExistence type="predicted"/>
<gene>
    <name evidence="1" type="ORF">KO508_04525</name>
</gene>
<evidence type="ECO:0000313" key="1">
    <source>
        <dbReference type="EMBL" id="MBU2873269.1"/>
    </source>
</evidence>
<dbReference type="RefSeq" id="WP_216007106.1">
    <property type="nucleotide sequence ID" value="NZ_JAHKPV010000001.1"/>
</dbReference>
<dbReference type="EMBL" id="JAHKPV010000001">
    <property type="protein sequence ID" value="MBU2873269.1"/>
    <property type="molecule type" value="Genomic_DNA"/>
</dbReference>
<dbReference type="InterPro" id="IPR010352">
    <property type="entry name" value="DUF945"/>
</dbReference>
<accession>A0ABS6A5F2</accession>
<name>A0ABS6A5F2_9GAMM</name>
<keyword evidence="2" id="KW-1185">Reference proteome</keyword>